<dbReference type="EMBL" id="MCFD01000020">
    <property type="protein sequence ID" value="ORX65844.1"/>
    <property type="molecule type" value="Genomic_DNA"/>
</dbReference>
<keyword evidence="2" id="KW-1185">Reference proteome</keyword>
<evidence type="ECO:0000313" key="1">
    <source>
        <dbReference type="EMBL" id="ORX65844.1"/>
    </source>
</evidence>
<proteinExistence type="predicted"/>
<organism evidence="1 2">
    <name type="scientific">Linderina pennispora</name>
    <dbReference type="NCBI Taxonomy" id="61395"/>
    <lineage>
        <taxon>Eukaryota</taxon>
        <taxon>Fungi</taxon>
        <taxon>Fungi incertae sedis</taxon>
        <taxon>Zoopagomycota</taxon>
        <taxon>Kickxellomycotina</taxon>
        <taxon>Kickxellomycetes</taxon>
        <taxon>Kickxellales</taxon>
        <taxon>Kickxellaceae</taxon>
        <taxon>Linderina</taxon>
    </lineage>
</organism>
<dbReference type="RefSeq" id="XP_040739927.1">
    <property type="nucleotide sequence ID" value="XM_040888766.1"/>
</dbReference>
<comment type="caution">
    <text evidence="1">The sequence shown here is derived from an EMBL/GenBank/DDBJ whole genome shotgun (WGS) entry which is preliminary data.</text>
</comment>
<reference evidence="1 2" key="1">
    <citation type="submission" date="2016-07" db="EMBL/GenBank/DDBJ databases">
        <title>Pervasive Adenine N6-methylation of Active Genes in Fungi.</title>
        <authorList>
            <consortium name="DOE Joint Genome Institute"/>
            <person name="Mondo S.J."/>
            <person name="Dannebaum R.O."/>
            <person name="Kuo R.C."/>
            <person name="Labutti K."/>
            <person name="Haridas S."/>
            <person name="Kuo A."/>
            <person name="Salamov A."/>
            <person name="Ahrendt S.R."/>
            <person name="Lipzen A."/>
            <person name="Sullivan W."/>
            <person name="Andreopoulos W.B."/>
            <person name="Clum A."/>
            <person name="Lindquist E."/>
            <person name="Daum C."/>
            <person name="Ramamoorthy G.K."/>
            <person name="Gryganskyi A."/>
            <person name="Culley D."/>
            <person name="Magnuson J.K."/>
            <person name="James T.Y."/>
            <person name="O'Malley M.A."/>
            <person name="Stajich J.E."/>
            <person name="Spatafora J.W."/>
            <person name="Visel A."/>
            <person name="Grigoriev I.V."/>
        </authorList>
    </citation>
    <scope>NUCLEOTIDE SEQUENCE [LARGE SCALE GENOMIC DNA]</scope>
    <source>
        <strain evidence="1 2">ATCC 12442</strain>
    </source>
</reference>
<evidence type="ECO:0000313" key="2">
    <source>
        <dbReference type="Proteomes" id="UP000193922"/>
    </source>
</evidence>
<dbReference type="Proteomes" id="UP000193922">
    <property type="component" value="Unassembled WGS sequence"/>
</dbReference>
<sequence length="650" mass="72612">MSFSAQNTPIAIINRILDYVVQQFPKTPYITYGCCCGPYARLFTVAGLCRHWREVAISRLFEEVWWCSKDDDDSGFWNMCRRQPDPRSLVAAYKTGNLFRVKTVRIHWIGEDIVDGAATEVFKTSPFDTLVVPSTTTLVFSLMHSHATNGVQKSGLDATIHAEAFCNEIHRIFPNSQICGLSSLGSLNDYVDTPFVRSLISGLTSRATAVSTTLWSIPAYSYPLTSVANLFELDIDISGPDSPLIEVIRRNASALEHVGLKSQHAAVFSKIVQADDGTPIVYPRVMALTIACGDRAGQLENAALGSPTGAPFPALQKLTCTADYPFSNDVLFRENSSTLECLKISLCPRAATDLRGCGVFDAGRFPALKYVNSYIDTRYQEDERTDQARCLLVLSTNARILFTNGGSCLFDNIGLTIGQVGRNIVQLQIPSVKFTLHRYLQLVKALPYLREISAGIKVTSELLGNDRAHDDCIAQCRRQWEIERDIHVGIEGNLADETGAEKEASISTSENENDDYSMYGEEADDEYHYWCWSNCKNLYRTLMLGHLDTLYADLEFVDALYDQYYPLSTTLTLLDISIQKRVRLIPLRLAIIIVALCPTVQCIQTSWVVDEGFALHYAPDLNDWVIARSDVEATTQHTRLKNHLQSLERA</sequence>
<protein>
    <submittedName>
        <fullName evidence="1">Uncharacterized protein</fullName>
    </submittedName>
</protein>
<dbReference type="AlphaFoldDB" id="A0A1Y1VYF0"/>
<accession>A0A1Y1VYF0</accession>
<dbReference type="GeneID" id="63805414"/>
<dbReference type="OrthoDB" id="5517879at2759"/>
<gene>
    <name evidence="1" type="ORF">DL89DRAFT_270565</name>
</gene>
<name>A0A1Y1VYF0_9FUNG</name>